<evidence type="ECO:0000256" key="1">
    <source>
        <dbReference type="ARBA" id="ARBA00001961"/>
    </source>
</evidence>
<protein>
    <recommendedName>
        <fullName evidence="7">Prolyl 4-hydroxylase alpha subunit domain-containing protein</fullName>
    </recommendedName>
</protein>
<evidence type="ECO:0000313" key="9">
    <source>
        <dbReference type="Proteomes" id="UP000828390"/>
    </source>
</evidence>
<keyword evidence="5" id="KW-0560">Oxidoreductase</keyword>
<reference evidence="8" key="2">
    <citation type="submission" date="2020-11" db="EMBL/GenBank/DDBJ databases">
        <authorList>
            <person name="McCartney M.A."/>
            <person name="Auch B."/>
            <person name="Kono T."/>
            <person name="Mallez S."/>
            <person name="Becker A."/>
            <person name="Gohl D.M."/>
            <person name="Silverstein K.A.T."/>
            <person name="Koren S."/>
            <person name="Bechman K.B."/>
            <person name="Herman A."/>
            <person name="Abrahante J.E."/>
            <person name="Garbe J."/>
        </authorList>
    </citation>
    <scope>NUCLEOTIDE SEQUENCE</scope>
    <source>
        <strain evidence="8">Duluth1</strain>
        <tissue evidence="8">Whole animal</tissue>
    </source>
</reference>
<dbReference type="AlphaFoldDB" id="A0A9D4KFP4"/>
<dbReference type="GO" id="GO:0031418">
    <property type="term" value="F:L-ascorbic acid binding"/>
    <property type="evidence" value="ECO:0007669"/>
    <property type="project" value="UniProtKB-KW"/>
</dbReference>
<accession>A0A9D4KFP4</accession>
<dbReference type="InterPro" id="IPR006620">
    <property type="entry name" value="Pro_4_hyd_alph"/>
</dbReference>
<evidence type="ECO:0000313" key="8">
    <source>
        <dbReference type="EMBL" id="KAH3838668.1"/>
    </source>
</evidence>
<keyword evidence="9" id="KW-1185">Reference proteome</keyword>
<name>A0A9D4KFP4_DREPO</name>
<evidence type="ECO:0000259" key="7">
    <source>
        <dbReference type="SMART" id="SM00702"/>
    </source>
</evidence>
<dbReference type="GO" id="GO:0005783">
    <property type="term" value="C:endoplasmic reticulum"/>
    <property type="evidence" value="ECO:0007669"/>
    <property type="project" value="TreeGrafter"/>
</dbReference>
<evidence type="ECO:0000256" key="3">
    <source>
        <dbReference type="ARBA" id="ARBA00022896"/>
    </source>
</evidence>
<evidence type="ECO:0000256" key="6">
    <source>
        <dbReference type="ARBA" id="ARBA00023004"/>
    </source>
</evidence>
<comment type="cofactor">
    <cofactor evidence="1">
        <name>L-ascorbate</name>
        <dbReference type="ChEBI" id="CHEBI:38290"/>
    </cofactor>
</comment>
<dbReference type="PANTHER" id="PTHR10869:SF241">
    <property type="entry name" value="FE2OG DIOXYGENASE DOMAIN-CONTAINING PROTEIN"/>
    <property type="match status" value="1"/>
</dbReference>
<dbReference type="Proteomes" id="UP000828390">
    <property type="component" value="Unassembled WGS sequence"/>
</dbReference>
<keyword evidence="3" id="KW-0847">Vitamin C</keyword>
<keyword evidence="4" id="KW-0223">Dioxygenase</keyword>
<evidence type="ECO:0000256" key="4">
    <source>
        <dbReference type="ARBA" id="ARBA00022964"/>
    </source>
</evidence>
<proteinExistence type="predicted"/>
<dbReference type="SMART" id="SM00702">
    <property type="entry name" value="P4Hc"/>
    <property type="match status" value="1"/>
</dbReference>
<dbReference type="InterPro" id="IPR045054">
    <property type="entry name" value="P4HA-like"/>
</dbReference>
<comment type="caution">
    <text evidence="8">The sequence shown here is derived from an EMBL/GenBank/DDBJ whole genome shotgun (WGS) entry which is preliminary data.</text>
</comment>
<dbReference type="InterPro" id="IPR044862">
    <property type="entry name" value="Pro_4_hyd_alph_FE2OG_OXY"/>
</dbReference>
<dbReference type="EMBL" id="JAIWYP010000004">
    <property type="protein sequence ID" value="KAH3838668.1"/>
    <property type="molecule type" value="Genomic_DNA"/>
</dbReference>
<evidence type="ECO:0000256" key="2">
    <source>
        <dbReference type="ARBA" id="ARBA00022723"/>
    </source>
</evidence>
<gene>
    <name evidence="8" type="ORF">DPMN_112078</name>
</gene>
<sequence length="242" mass="27973">MSTLVEDLQREGTTTLMENVQGRQIEEQTADLTINGTDSFDGKITREDIELPQDFKGKLAFVLYNVFTTNECEEYIAQTEVMGYEEALVNVGGGRQVKMTDVRKSSRCIWDTVEEADRIWERIKSHVPEMWRDRKVLGLNERLRFLRYDPGDYFQPHLDGAYVRDNGERSYITVQVYLNQGFKGGSTTFMSYSCENKVELVPKTGSVLVFQHDIMHEGSRLEEGRKYTIRTDVMYSAKQTET</sequence>
<dbReference type="GO" id="GO:0005506">
    <property type="term" value="F:iron ion binding"/>
    <property type="evidence" value="ECO:0007669"/>
    <property type="project" value="InterPro"/>
</dbReference>
<reference evidence="8" key="1">
    <citation type="journal article" date="2019" name="bioRxiv">
        <title>The Genome of the Zebra Mussel, Dreissena polymorpha: A Resource for Invasive Species Research.</title>
        <authorList>
            <person name="McCartney M.A."/>
            <person name="Auch B."/>
            <person name="Kono T."/>
            <person name="Mallez S."/>
            <person name="Zhang Y."/>
            <person name="Obille A."/>
            <person name="Becker A."/>
            <person name="Abrahante J.E."/>
            <person name="Garbe J."/>
            <person name="Badalamenti J.P."/>
            <person name="Herman A."/>
            <person name="Mangelson H."/>
            <person name="Liachko I."/>
            <person name="Sullivan S."/>
            <person name="Sone E.D."/>
            <person name="Koren S."/>
            <person name="Silverstein K.A.T."/>
            <person name="Beckman K.B."/>
            <person name="Gohl D.M."/>
        </authorList>
    </citation>
    <scope>NUCLEOTIDE SEQUENCE</scope>
    <source>
        <strain evidence="8">Duluth1</strain>
        <tissue evidence="8">Whole animal</tissue>
    </source>
</reference>
<dbReference type="Gene3D" id="2.60.120.620">
    <property type="entry name" value="q2cbj1_9rhob like domain"/>
    <property type="match status" value="1"/>
</dbReference>
<dbReference type="GO" id="GO:0004656">
    <property type="term" value="F:procollagen-proline 4-dioxygenase activity"/>
    <property type="evidence" value="ECO:0007669"/>
    <property type="project" value="TreeGrafter"/>
</dbReference>
<dbReference type="PANTHER" id="PTHR10869">
    <property type="entry name" value="PROLYL 4-HYDROXYLASE ALPHA SUBUNIT"/>
    <property type="match status" value="1"/>
</dbReference>
<dbReference type="Pfam" id="PF13640">
    <property type="entry name" value="2OG-FeII_Oxy_3"/>
    <property type="match status" value="1"/>
</dbReference>
<keyword evidence="2" id="KW-0479">Metal-binding</keyword>
<organism evidence="8 9">
    <name type="scientific">Dreissena polymorpha</name>
    <name type="common">Zebra mussel</name>
    <name type="synonym">Mytilus polymorpha</name>
    <dbReference type="NCBI Taxonomy" id="45954"/>
    <lineage>
        <taxon>Eukaryota</taxon>
        <taxon>Metazoa</taxon>
        <taxon>Spiralia</taxon>
        <taxon>Lophotrochozoa</taxon>
        <taxon>Mollusca</taxon>
        <taxon>Bivalvia</taxon>
        <taxon>Autobranchia</taxon>
        <taxon>Heteroconchia</taxon>
        <taxon>Euheterodonta</taxon>
        <taxon>Imparidentia</taxon>
        <taxon>Neoheterodontei</taxon>
        <taxon>Myida</taxon>
        <taxon>Dreissenoidea</taxon>
        <taxon>Dreissenidae</taxon>
        <taxon>Dreissena</taxon>
    </lineage>
</organism>
<feature type="domain" description="Prolyl 4-hydroxylase alpha subunit" evidence="7">
    <location>
        <begin position="58"/>
        <end position="234"/>
    </location>
</feature>
<dbReference type="OrthoDB" id="69177at2759"/>
<keyword evidence="6" id="KW-0408">Iron</keyword>
<evidence type="ECO:0000256" key="5">
    <source>
        <dbReference type="ARBA" id="ARBA00023002"/>
    </source>
</evidence>